<proteinExistence type="inferred from homology"/>
<dbReference type="PANTHER" id="PTHR46268:SF6">
    <property type="entry name" value="UNIVERSAL STRESS PROTEIN UP12"/>
    <property type="match status" value="1"/>
</dbReference>
<dbReference type="CDD" id="cd00293">
    <property type="entry name" value="USP-like"/>
    <property type="match status" value="2"/>
</dbReference>
<dbReference type="PRINTS" id="PR01438">
    <property type="entry name" value="UNVRSLSTRESS"/>
</dbReference>
<feature type="domain" description="UspA" evidence="2">
    <location>
        <begin position="157"/>
        <end position="293"/>
    </location>
</feature>
<dbReference type="Gene3D" id="3.40.50.620">
    <property type="entry name" value="HUPs"/>
    <property type="match status" value="2"/>
</dbReference>
<dbReference type="Proteomes" id="UP001138540">
    <property type="component" value="Unassembled WGS sequence"/>
</dbReference>
<evidence type="ECO:0000313" key="4">
    <source>
        <dbReference type="Proteomes" id="UP001138540"/>
    </source>
</evidence>
<evidence type="ECO:0000256" key="1">
    <source>
        <dbReference type="ARBA" id="ARBA00008791"/>
    </source>
</evidence>
<accession>A0ABR6NGT3</accession>
<keyword evidence="4" id="KW-1185">Reference proteome</keyword>
<evidence type="ECO:0000313" key="3">
    <source>
        <dbReference type="EMBL" id="MBB5986493.1"/>
    </source>
</evidence>
<gene>
    <name evidence="3" type="ORF">HNP60_002467</name>
</gene>
<feature type="domain" description="UspA" evidence="2">
    <location>
        <begin position="14"/>
        <end position="150"/>
    </location>
</feature>
<dbReference type="Pfam" id="PF00582">
    <property type="entry name" value="Usp"/>
    <property type="match status" value="2"/>
</dbReference>
<dbReference type="EMBL" id="JACHKA010000001">
    <property type="protein sequence ID" value="MBB5986493.1"/>
    <property type="molecule type" value="Genomic_DNA"/>
</dbReference>
<protein>
    <submittedName>
        <fullName evidence="3">Nucleotide-binding universal stress UspA family protein</fullName>
    </submittedName>
</protein>
<dbReference type="InterPro" id="IPR006016">
    <property type="entry name" value="UspA"/>
</dbReference>
<name>A0ABR6NGT3_9SPHN</name>
<comment type="caution">
    <text evidence="3">The sequence shown here is derived from an EMBL/GenBank/DDBJ whole genome shotgun (WGS) entry which is preliminary data.</text>
</comment>
<dbReference type="RefSeq" id="WP_184154070.1">
    <property type="nucleotide sequence ID" value="NZ_JACHKA010000001.1"/>
</dbReference>
<dbReference type="InterPro" id="IPR006015">
    <property type="entry name" value="Universal_stress_UspA"/>
</dbReference>
<organism evidence="3 4">
    <name type="scientific">Sphingobium lignivorans</name>
    <dbReference type="NCBI Taxonomy" id="2735886"/>
    <lineage>
        <taxon>Bacteria</taxon>
        <taxon>Pseudomonadati</taxon>
        <taxon>Pseudomonadota</taxon>
        <taxon>Alphaproteobacteria</taxon>
        <taxon>Sphingomonadales</taxon>
        <taxon>Sphingomonadaceae</taxon>
        <taxon>Sphingobium</taxon>
    </lineage>
</organism>
<comment type="similarity">
    <text evidence="1">Belongs to the universal stress protein A family.</text>
</comment>
<evidence type="ECO:0000259" key="2">
    <source>
        <dbReference type="Pfam" id="PF00582"/>
    </source>
</evidence>
<sequence length="298" mass="32777">MTTEHSGGVHPPATIILATDLGARCDRALDRAVQLALLWDARLVAVHAVEGESGSDLRRMWDGPRRRSPADPLHRAREELYGQLDGQPVEIDVHVEEGRASDVVLAAAERFGAGLIVTGIARDDPLYQPLLGDTVHRMMRKASASLLIVRSRVRAPYGRIVVATDFSPPSRAAFERATRLFPLADFTLFNGYEVPFANYLGLEGTDRRFHEMEQEAVSRFLKEAEISEDARRRTVGLVQRGAPEIVLSDYVHDSRADLTVVGSHGGGAIYEVLIGSTARRIIDAVPGDALLVRSRRLD</sequence>
<dbReference type="SUPFAM" id="SSF52402">
    <property type="entry name" value="Adenine nucleotide alpha hydrolases-like"/>
    <property type="match status" value="2"/>
</dbReference>
<dbReference type="InterPro" id="IPR014729">
    <property type="entry name" value="Rossmann-like_a/b/a_fold"/>
</dbReference>
<reference evidence="3 4" key="1">
    <citation type="submission" date="2020-08" db="EMBL/GenBank/DDBJ databases">
        <title>Exploring microbial biodiversity for novel pathways involved in the catabolism of aromatic compounds derived from lignin.</title>
        <authorList>
            <person name="Elkins J."/>
        </authorList>
    </citation>
    <scope>NUCLEOTIDE SEQUENCE [LARGE SCALE GENOMIC DNA]</scope>
    <source>
        <strain evidence="3 4">B1D3A</strain>
    </source>
</reference>
<dbReference type="PANTHER" id="PTHR46268">
    <property type="entry name" value="STRESS RESPONSE PROTEIN NHAX"/>
    <property type="match status" value="1"/>
</dbReference>